<organism evidence="2 3">
    <name type="scientific">Endocarpon pusillum</name>
    <dbReference type="NCBI Taxonomy" id="364733"/>
    <lineage>
        <taxon>Eukaryota</taxon>
        <taxon>Fungi</taxon>
        <taxon>Dikarya</taxon>
        <taxon>Ascomycota</taxon>
        <taxon>Pezizomycotina</taxon>
        <taxon>Eurotiomycetes</taxon>
        <taxon>Chaetothyriomycetidae</taxon>
        <taxon>Verrucariales</taxon>
        <taxon>Verrucariaceae</taxon>
        <taxon>Endocarpon</taxon>
    </lineage>
</organism>
<gene>
    <name evidence="2" type="ORF">GJ744_009778</name>
</gene>
<evidence type="ECO:0000256" key="1">
    <source>
        <dbReference type="SAM" id="MobiDB-lite"/>
    </source>
</evidence>
<name>A0A8H7E8N8_9EURO</name>
<feature type="compositionally biased region" description="Basic residues" evidence="1">
    <location>
        <begin position="28"/>
        <end position="41"/>
    </location>
</feature>
<protein>
    <submittedName>
        <fullName evidence="2">Uncharacterized protein</fullName>
    </submittedName>
</protein>
<sequence length="275" mass="31224">MFPIKTEQTRSRRGSRADSGYGESISVRTHRSNSRSRRRSNSRGPPPPPSSFPQNYRSNADFPIVRDQSFPPSSHGGDRSSQANEYFNHWQQGVEMQNRPPGSSCDDRYSGRDDQSTYERHYHREPHPACDNSYGDRSNQSNGDLLYERSNSGRRPNSSRGGGDQDIPHRSHFDNNETSAPRAPAHQEGLSIKDKEFADAVGKGIGTMIKAMARDPKTIHAVSITTEPEIMKFKMKTERVCYPCNEWIGTARFWSKCLLQDCKKMQKQLTGNHIF</sequence>
<dbReference type="EMBL" id="JAACFV010000006">
    <property type="protein sequence ID" value="KAF7513357.1"/>
    <property type="molecule type" value="Genomic_DNA"/>
</dbReference>
<evidence type="ECO:0000313" key="2">
    <source>
        <dbReference type="EMBL" id="KAF7513357.1"/>
    </source>
</evidence>
<accession>A0A8H7E8N8</accession>
<feature type="compositionally biased region" description="Low complexity" evidence="1">
    <location>
        <begin position="149"/>
        <end position="159"/>
    </location>
</feature>
<feature type="region of interest" description="Disordered" evidence="1">
    <location>
        <begin position="1"/>
        <end position="82"/>
    </location>
</feature>
<evidence type="ECO:0000313" key="3">
    <source>
        <dbReference type="Proteomes" id="UP000606974"/>
    </source>
</evidence>
<reference evidence="2" key="1">
    <citation type="submission" date="2020-02" db="EMBL/GenBank/DDBJ databases">
        <authorList>
            <person name="Palmer J.M."/>
        </authorList>
    </citation>
    <scope>NUCLEOTIDE SEQUENCE</scope>
    <source>
        <strain evidence="2">EPUS1.4</strain>
        <tissue evidence="2">Thallus</tissue>
    </source>
</reference>
<comment type="caution">
    <text evidence="2">The sequence shown here is derived from an EMBL/GenBank/DDBJ whole genome shotgun (WGS) entry which is preliminary data.</text>
</comment>
<feature type="compositionally biased region" description="Basic and acidic residues" evidence="1">
    <location>
        <begin position="166"/>
        <end position="175"/>
    </location>
</feature>
<feature type="compositionally biased region" description="Basic and acidic residues" evidence="1">
    <location>
        <begin position="105"/>
        <end position="128"/>
    </location>
</feature>
<feature type="region of interest" description="Disordered" evidence="1">
    <location>
        <begin position="94"/>
        <end position="191"/>
    </location>
</feature>
<keyword evidence="3" id="KW-1185">Reference proteome</keyword>
<dbReference type="AlphaFoldDB" id="A0A8H7E8N8"/>
<proteinExistence type="predicted"/>
<dbReference type="Proteomes" id="UP000606974">
    <property type="component" value="Unassembled WGS sequence"/>
</dbReference>